<dbReference type="Proteomes" id="UP000232003">
    <property type="component" value="Chromosome"/>
</dbReference>
<keyword evidence="2" id="KW-1185">Reference proteome</keyword>
<gene>
    <name evidence="1" type="ORF">COO91_01035</name>
</gene>
<evidence type="ECO:0000313" key="2">
    <source>
        <dbReference type="Proteomes" id="UP000232003"/>
    </source>
</evidence>
<name>A0A2K8SIM1_9NOSO</name>
<accession>A0A2K8SIM1</accession>
<dbReference type="OrthoDB" id="9797093at2"/>
<dbReference type="AlphaFoldDB" id="A0A2K8SIM1"/>
<proteinExistence type="predicted"/>
<dbReference type="KEGG" id="nfl:COO91_01035"/>
<dbReference type="Pfam" id="PF05973">
    <property type="entry name" value="Gp49"/>
    <property type="match status" value="1"/>
</dbReference>
<evidence type="ECO:0000313" key="1">
    <source>
        <dbReference type="EMBL" id="AUB35170.1"/>
    </source>
</evidence>
<sequence length="124" mass="14162">MEDDEDIIEIPLRPLVWMGDSLKNIRSFPEEVRASVGYALQLVQAGETPMDAKPFKGVGSGVYEIVKRYDTDTYRAVYAVKIAERIYVLHAFQKKSKQGIKTPQADVDLIKQRYKDAVAREKQQ</sequence>
<dbReference type="RefSeq" id="WP_100897504.1">
    <property type="nucleotide sequence ID" value="NZ_CAWNNC010000001.1"/>
</dbReference>
<reference evidence="1 2" key="1">
    <citation type="submission" date="2017-11" db="EMBL/GenBank/DDBJ databases">
        <title>Complete genome of a free-living desiccation-tolerant cyanobacterium and its photosynthetic adaptation to extreme terrestrial habitat.</title>
        <authorList>
            <person name="Shang J."/>
        </authorList>
    </citation>
    <scope>NUCLEOTIDE SEQUENCE [LARGE SCALE GENOMIC DNA]</scope>
    <source>
        <strain evidence="1 2">CCNUN1</strain>
    </source>
</reference>
<organism evidence="1 2">
    <name type="scientific">Nostoc flagelliforme CCNUN1</name>
    <dbReference type="NCBI Taxonomy" id="2038116"/>
    <lineage>
        <taxon>Bacteria</taxon>
        <taxon>Bacillati</taxon>
        <taxon>Cyanobacteriota</taxon>
        <taxon>Cyanophyceae</taxon>
        <taxon>Nostocales</taxon>
        <taxon>Nostocaceae</taxon>
        <taxon>Nostoc</taxon>
    </lineage>
</organism>
<dbReference type="EMBL" id="CP024785">
    <property type="protein sequence ID" value="AUB35170.1"/>
    <property type="molecule type" value="Genomic_DNA"/>
</dbReference>
<dbReference type="InterPro" id="IPR009241">
    <property type="entry name" value="HigB-like"/>
</dbReference>
<protein>
    <submittedName>
        <fullName evidence="1">Phage-related protein</fullName>
    </submittedName>
</protein>